<feature type="region of interest" description="Disordered" evidence="1">
    <location>
        <begin position="565"/>
        <end position="585"/>
    </location>
</feature>
<accession>A0A5J5EXG5</accession>
<keyword evidence="3" id="KW-1185">Reference proteome</keyword>
<feature type="compositionally biased region" description="Low complexity" evidence="1">
    <location>
        <begin position="324"/>
        <end position="335"/>
    </location>
</feature>
<evidence type="ECO:0000313" key="2">
    <source>
        <dbReference type="EMBL" id="KAA8906819.1"/>
    </source>
</evidence>
<feature type="region of interest" description="Disordered" evidence="1">
    <location>
        <begin position="249"/>
        <end position="272"/>
    </location>
</feature>
<reference evidence="2 3" key="1">
    <citation type="submission" date="2019-09" db="EMBL/GenBank/DDBJ databases">
        <title>Draft genome of the ectomycorrhizal ascomycete Sphaerosporella brunnea.</title>
        <authorList>
            <consortium name="DOE Joint Genome Institute"/>
            <person name="Benucci G.M."/>
            <person name="Marozzi G."/>
            <person name="Antonielli L."/>
            <person name="Sanchez S."/>
            <person name="Marco P."/>
            <person name="Wang X."/>
            <person name="Falini L.B."/>
            <person name="Barry K."/>
            <person name="Haridas S."/>
            <person name="Lipzen A."/>
            <person name="Labutti K."/>
            <person name="Grigoriev I.V."/>
            <person name="Murat C."/>
            <person name="Martin F."/>
            <person name="Albertini E."/>
            <person name="Donnini D."/>
            <person name="Bonito G."/>
        </authorList>
    </citation>
    <scope>NUCLEOTIDE SEQUENCE [LARGE SCALE GENOMIC DNA]</scope>
    <source>
        <strain evidence="2 3">Sb_GMNB300</strain>
    </source>
</reference>
<proteinExistence type="predicted"/>
<dbReference type="AlphaFoldDB" id="A0A5J5EXG5"/>
<sequence length="612" mass="66436">MNGLMDKGAKQFGRKNSILPDGAHTDGPPMDAISLGYHFATLVTTDGKKAHAVFMDHIRPPPPPPVLTPAIMGRFERGADKYFPSRIIPDHASVAAIFETVDPVDKDCFADYFVRLLPARQVCATDIVKVSSVIGRIFSVMKERKKAFSQLELTDYLRQLPCQRAGEMFLHFYRYYFVDMLWVTPEIRAQVSASGARVRSGEGTGVAGSPSGGQIVSDAGNPPSMVENAPSGSLECSSNLNQNQIQTLDASRLPPPGSVATPVETQTATAGRVTAPTIRNIPVQSAPILHQGYENHGLTSLLPVDENSIRLQTVITNTPRPQLRARGPGQGAPRGSTNRRRTALSHTQSDQGDAPLPRQKRAHTEASADISKRRKADDQKPAAQTRVATDLVKAGTEIPPFLEPSAGNKHLDFFDATRANINPAVYSALTAEPLTEERVLRHILKIRELIQTAESVTKAPLAEFEALDRFHAAYPAAAGELPSSYVLQNGIWVWAQVSWAQWKRDFDNAPTWPFLEFGASVPAGAQQSQATDTTAAPEVIEVLDPDDADWLAEFIWSDRDHVVTTSPDDHAAGEDPPAPLAGDTIFYPPIYLHSANADAPDTSNSGSGAREQ</sequence>
<organism evidence="2 3">
    <name type="scientific">Sphaerosporella brunnea</name>
    <dbReference type="NCBI Taxonomy" id="1250544"/>
    <lineage>
        <taxon>Eukaryota</taxon>
        <taxon>Fungi</taxon>
        <taxon>Dikarya</taxon>
        <taxon>Ascomycota</taxon>
        <taxon>Pezizomycotina</taxon>
        <taxon>Pezizomycetes</taxon>
        <taxon>Pezizales</taxon>
        <taxon>Pyronemataceae</taxon>
        <taxon>Sphaerosporella</taxon>
    </lineage>
</organism>
<evidence type="ECO:0000256" key="1">
    <source>
        <dbReference type="SAM" id="MobiDB-lite"/>
    </source>
</evidence>
<dbReference type="EMBL" id="VXIS01000085">
    <property type="protein sequence ID" value="KAA8906819.1"/>
    <property type="molecule type" value="Genomic_DNA"/>
</dbReference>
<feature type="region of interest" description="Disordered" evidence="1">
    <location>
        <begin position="315"/>
        <end position="390"/>
    </location>
</feature>
<gene>
    <name evidence="2" type="ORF">FN846DRAFT_918970</name>
</gene>
<feature type="region of interest" description="Disordered" evidence="1">
    <location>
        <begin position="198"/>
        <end position="237"/>
    </location>
</feature>
<comment type="caution">
    <text evidence="2">The sequence shown here is derived from an EMBL/GenBank/DDBJ whole genome shotgun (WGS) entry which is preliminary data.</text>
</comment>
<dbReference type="InParanoid" id="A0A5J5EXG5"/>
<name>A0A5J5EXG5_9PEZI</name>
<protein>
    <submittedName>
        <fullName evidence="2">Uncharacterized protein</fullName>
    </submittedName>
</protein>
<dbReference type="Proteomes" id="UP000326924">
    <property type="component" value="Unassembled WGS sequence"/>
</dbReference>
<evidence type="ECO:0000313" key="3">
    <source>
        <dbReference type="Proteomes" id="UP000326924"/>
    </source>
</evidence>